<dbReference type="eggNOG" id="COG3544">
    <property type="taxonomic scope" value="Bacteria"/>
</dbReference>
<organism evidence="2 3">
    <name type="scientific">Knoellia aerolata DSM 18566</name>
    <dbReference type="NCBI Taxonomy" id="1385519"/>
    <lineage>
        <taxon>Bacteria</taxon>
        <taxon>Bacillati</taxon>
        <taxon>Actinomycetota</taxon>
        <taxon>Actinomycetes</taxon>
        <taxon>Micrococcales</taxon>
        <taxon>Intrasporangiaceae</taxon>
        <taxon>Knoellia</taxon>
    </lineage>
</organism>
<protein>
    <recommendedName>
        <fullName evidence="1">DUF305 domain-containing protein</fullName>
    </recommendedName>
</protein>
<keyword evidence="3" id="KW-1185">Reference proteome</keyword>
<feature type="domain" description="DUF305" evidence="1">
    <location>
        <begin position="34"/>
        <end position="205"/>
    </location>
</feature>
<dbReference type="RefSeq" id="WP_052112860.1">
    <property type="nucleotide sequence ID" value="NZ_AVPL01000026.1"/>
</dbReference>
<evidence type="ECO:0000259" key="1">
    <source>
        <dbReference type="Pfam" id="PF03713"/>
    </source>
</evidence>
<dbReference type="PANTHER" id="PTHR36933:SF1">
    <property type="entry name" value="SLL0788 PROTEIN"/>
    <property type="match status" value="1"/>
</dbReference>
<dbReference type="InterPro" id="IPR012347">
    <property type="entry name" value="Ferritin-like"/>
</dbReference>
<dbReference type="AlphaFoldDB" id="A0A0A0JZN3"/>
<evidence type="ECO:0000313" key="3">
    <source>
        <dbReference type="Proteomes" id="UP000030013"/>
    </source>
</evidence>
<dbReference type="EMBL" id="AVPL01000026">
    <property type="protein sequence ID" value="KGN40986.1"/>
    <property type="molecule type" value="Genomic_DNA"/>
</dbReference>
<evidence type="ECO:0000313" key="2">
    <source>
        <dbReference type="EMBL" id="KGN40986.1"/>
    </source>
</evidence>
<gene>
    <name evidence="2" type="ORF">N801_09900</name>
</gene>
<dbReference type="InterPro" id="IPR005183">
    <property type="entry name" value="DUF305_CopM-like"/>
</dbReference>
<proteinExistence type="predicted"/>
<dbReference type="OrthoDB" id="26872at2"/>
<comment type="caution">
    <text evidence="2">The sequence shown here is derived from an EMBL/GenBank/DDBJ whole genome shotgun (WGS) entry which is preliminary data.</text>
</comment>
<dbReference type="STRING" id="1385519.N801_09900"/>
<sequence>MVLTAFALIALLASGMIGWGASRTWAHPGDRSAEAGFARDMQAHHAQAVEMALIIRDKTSDPTLRAISYDIITTQQQQAGQMYGWLTQWGLPQTGSHPAMTWMGTSGSQPMTDMMHGATPSAPTEAPSPGRMPGMASGEELAQFRAATGIAAERLFLTLMIKHHKGGVEMADAILSLSDRSEVVALASAIQKAQTVESEQLTTLLTERTDS</sequence>
<dbReference type="Pfam" id="PF03713">
    <property type="entry name" value="DUF305"/>
    <property type="match status" value="1"/>
</dbReference>
<name>A0A0A0JZN3_9MICO</name>
<dbReference type="PANTHER" id="PTHR36933">
    <property type="entry name" value="SLL0788 PROTEIN"/>
    <property type="match status" value="1"/>
</dbReference>
<accession>A0A0A0JZN3</accession>
<dbReference type="Proteomes" id="UP000030013">
    <property type="component" value="Unassembled WGS sequence"/>
</dbReference>
<dbReference type="Gene3D" id="1.20.1260.10">
    <property type="match status" value="1"/>
</dbReference>
<reference evidence="2 3" key="1">
    <citation type="submission" date="2013-08" db="EMBL/GenBank/DDBJ databases">
        <title>The genome sequence of Knoellia aerolata.</title>
        <authorList>
            <person name="Zhu W."/>
            <person name="Wang G."/>
        </authorList>
    </citation>
    <scope>NUCLEOTIDE SEQUENCE [LARGE SCALE GENOMIC DNA]</scope>
    <source>
        <strain evidence="2 3">DSM 18566</strain>
    </source>
</reference>